<dbReference type="Proteomes" id="UP001075354">
    <property type="component" value="Chromosome 5"/>
</dbReference>
<feature type="domain" description="Lipase" evidence="7">
    <location>
        <begin position="32"/>
        <end position="314"/>
    </location>
</feature>
<gene>
    <name evidence="8" type="ORF">ONE63_007530</name>
</gene>
<dbReference type="InterPro" id="IPR013818">
    <property type="entry name" value="Lipase"/>
</dbReference>
<evidence type="ECO:0000256" key="3">
    <source>
        <dbReference type="ARBA" id="ARBA00022525"/>
    </source>
</evidence>
<dbReference type="PRINTS" id="PR00823">
    <property type="entry name" value="PANCLIPASE"/>
</dbReference>
<keyword evidence="4" id="KW-1015">Disulfide bond</keyword>
<dbReference type="GO" id="GO:0016042">
    <property type="term" value="P:lipid catabolic process"/>
    <property type="evidence" value="ECO:0007669"/>
    <property type="project" value="TreeGrafter"/>
</dbReference>
<keyword evidence="3" id="KW-0964">Secreted</keyword>
<sequence length="446" mass="47144">MADSVVGTTVNSAVGTVLQVFKGGKQDDDADHVCFPDLGCFSLLEPWSSSKRPLPRMNAPEDVQTRFFLHNRNATAEPIALVPVNETVANATALLKGARTFFVVHGFNDKTTAAWVQELKDILLLKLDCNVVLVDWAPGAMAARNYLQAASNTRIVGAEIARLVEALDRSELLPMDTLHVIGHSLGAHAAGYAGKQLGGRLGRITALDAAQPAFEDQAPEVRVAVGDALFVDVLHTNGVPFIPTLGLGVMHPVGDVDFYLNGGTVQPGCFVPKLPAVASLMDLAALPVSVLGDMLSCSHRRAIEYFIESIRSDCLMWGRRRAEDDLDAEGYGRRGARGGSRKRQTQPSPSSSWWAPSGGLGGLLAGLWSGAPPSTTGPGRPAAAGKGFAFSFPFFGVFSTEPRRPAAAPATANKSALIVKDRDKEVRPVDSNGIAADAGGNKGATL</sequence>
<dbReference type="SUPFAM" id="SSF53474">
    <property type="entry name" value="alpha/beta-Hydrolases"/>
    <property type="match status" value="1"/>
</dbReference>
<dbReference type="GO" id="GO:0005615">
    <property type="term" value="C:extracellular space"/>
    <property type="evidence" value="ECO:0007669"/>
    <property type="project" value="TreeGrafter"/>
</dbReference>
<evidence type="ECO:0000256" key="5">
    <source>
        <dbReference type="RuleBase" id="RU004262"/>
    </source>
</evidence>
<feature type="compositionally biased region" description="Basic residues" evidence="6">
    <location>
        <begin position="334"/>
        <end position="344"/>
    </location>
</feature>
<evidence type="ECO:0000256" key="6">
    <source>
        <dbReference type="SAM" id="MobiDB-lite"/>
    </source>
</evidence>
<organism evidence="8 9">
    <name type="scientific">Megalurothrips usitatus</name>
    <name type="common">bean blossom thrips</name>
    <dbReference type="NCBI Taxonomy" id="439358"/>
    <lineage>
        <taxon>Eukaryota</taxon>
        <taxon>Metazoa</taxon>
        <taxon>Ecdysozoa</taxon>
        <taxon>Arthropoda</taxon>
        <taxon>Hexapoda</taxon>
        <taxon>Insecta</taxon>
        <taxon>Pterygota</taxon>
        <taxon>Neoptera</taxon>
        <taxon>Paraneoptera</taxon>
        <taxon>Thysanoptera</taxon>
        <taxon>Terebrantia</taxon>
        <taxon>Thripoidea</taxon>
        <taxon>Thripidae</taxon>
        <taxon>Megalurothrips</taxon>
    </lineage>
</organism>
<comment type="caution">
    <text evidence="8">The sequence shown here is derived from an EMBL/GenBank/DDBJ whole genome shotgun (WGS) entry which is preliminary data.</text>
</comment>
<dbReference type="GO" id="GO:0004806">
    <property type="term" value="F:triacylglycerol lipase activity"/>
    <property type="evidence" value="ECO:0007669"/>
    <property type="project" value="InterPro"/>
</dbReference>
<evidence type="ECO:0000313" key="8">
    <source>
        <dbReference type="EMBL" id="KAJ1527564.1"/>
    </source>
</evidence>
<feature type="region of interest" description="Disordered" evidence="6">
    <location>
        <begin position="329"/>
        <end position="356"/>
    </location>
</feature>
<protein>
    <recommendedName>
        <fullName evidence="7">Lipase domain-containing protein</fullName>
    </recommendedName>
</protein>
<keyword evidence="9" id="KW-1185">Reference proteome</keyword>
<feature type="compositionally biased region" description="Basic and acidic residues" evidence="6">
    <location>
        <begin position="419"/>
        <end position="428"/>
    </location>
</feature>
<dbReference type="AlphaFoldDB" id="A0AAV7XP38"/>
<dbReference type="Pfam" id="PF00151">
    <property type="entry name" value="Lipase"/>
    <property type="match status" value="1"/>
</dbReference>
<evidence type="ECO:0000256" key="2">
    <source>
        <dbReference type="ARBA" id="ARBA00010701"/>
    </source>
</evidence>
<reference evidence="8" key="1">
    <citation type="submission" date="2022-12" db="EMBL/GenBank/DDBJ databases">
        <title>Chromosome-level genome assembly of the bean flower thrips Megalurothrips usitatus.</title>
        <authorList>
            <person name="Ma L."/>
            <person name="Liu Q."/>
            <person name="Li H."/>
            <person name="Cai W."/>
        </authorList>
    </citation>
    <scope>NUCLEOTIDE SEQUENCE</scope>
    <source>
        <strain evidence="8">Cailab_2022a</strain>
    </source>
</reference>
<dbReference type="InterPro" id="IPR002331">
    <property type="entry name" value="Lipase_panc"/>
</dbReference>
<accession>A0AAV7XP38</accession>
<feature type="compositionally biased region" description="Low complexity" evidence="6">
    <location>
        <begin position="347"/>
        <end position="356"/>
    </location>
</feature>
<name>A0AAV7XP38_9NEOP</name>
<comment type="subcellular location">
    <subcellularLocation>
        <location evidence="1">Secreted</location>
    </subcellularLocation>
</comment>
<dbReference type="PANTHER" id="PTHR11610">
    <property type="entry name" value="LIPASE"/>
    <property type="match status" value="1"/>
</dbReference>
<feature type="region of interest" description="Disordered" evidence="6">
    <location>
        <begin position="419"/>
        <end position="446"/>
    </location>
</feature>
<dbReference type="Gene3D" id="3.40.50.1820">
    <property type="entry name" value="alpha/beta hydrolase"/>
    <property type="match status" value="1"/>
</dbReference>
<dbReference type="PANTHER" id="PTHR11610:SF173">
    <property type="entry name" value="LIPASE DOMAIN-CONTAINING PROTEIN-RELATED"/>
    <property type="match status" value="1"/>
</dbReference>
<comment type="similarity">
    <text evidence="2 5">Belongs to the AB hydrolase superfamily. Lipase family.</text>
</comment>
<evidence type="ECO:0000259" key="7">
    <source>
        <dbReference type="Pfam" id="PF00151"/>
    </source>
</evidence>
<dbReference type="InterPro" id="IPR029058">
    <property type="entry name" value="AB_hydrolase_fold"/>
</dbReference>
<dbReference type="PRINTS" id="PR00821">
    <property type="entry name" value="TAGLIPASE"/>
</dbReference>
<dbReference type="InterPro" id="IPR000734">
    <property type="entry name" value="TAG_lipase"/>
</dbReference>
<evidence type="ECO:0000313" key="9">
    <source>
        <dbReference type="Proteomes" id="UP001075354"/>
    </source>
</evidence>
<evidence type="ECO:0000256" key="4">
    <source>
        <dbReference type="ARBA" id="ARBA00023157"/>
    </source>
</evidence>
<proteinExistence type="inferred from homology"/>
<dbReference type="EMBL" id="JAPTSV010000005">
    <property type="protein sequence ID" value="KAJ1527564.1"/>
    <property type="molecule type" value="Genomic_DNA"/>
</dbReference>
<evidence type="ECO:0000256" key="1">
    <source>
        <dbReference type="ARBA" id="ARBA00004613"/>
    </source>
</evidence>